<sequence>MKSIIWALAVLVLAGCSRSVMDYKAEQPQLLLNEFFVGSGKAYGVLQDWRGRQTLRFTADLCGEWHGQQGDLYEVFYFSDDRVEYRHWQLQLHADGKVTGTAHDVIGEAAGQLAGNALFWEYTLRISYQDSDMDVRVKDWMYLVSDDQIINRTSLHKFGVKVADLTLSLQQRDTTADCGPLKQQLQELAAAEG</sequence>
<dbReference type="Pfam" id="PF12915">
    <property type="entry name" value="DUF3833"/>
    <property type="match status" value="1"/>
</dbReference>
<proteinExistence type="predicted"/>
<dbReference type="Proteomes" id="UP001231616">
    <property type="component" value="Unassembled WGS sequence"/>
</dbReference>
<accession>A0ABT9GZA7</accession>
<dbReference type="PROSITE" id="PS51257">
    <property type="entry name" value="PROKAR_LIPOPROTEIN"/>
    <property type="match status" value="1"/>
</dbReference>
<keyword evidence="2" id="KW-1185">Reference proteome</keyword>
<name>A0ABT9GZA7_9GAMM</name>
<comment type="caution">
    <text evidence="1">The sequence shown here is derived from an EMBL/GenBank/DDBJ whole genome shotgun (WGS) entry which is preliminary data.</text>
</comment>
<evidence type="ECO:0000313" key="1">
    <source>
        <dbReference type="EMBL" id="MDP4536288.1"/>
    </source>
</evidence>
<reference evidence="1 2" key="1">
    <citation type="submission" date="2023-08" db="EMBL/GenBank/DDBJ databases">
        <authorList>
            <person name="Joshi A."/>
            <person name="Thite S."/>
        </authorList>
    </citation>
    <scope>NUCLEOTIDE SEQUENCE [LARGE SCALE GENOMIC DNA]</scope>
    <source>
        <strain evidence="1 2">AC40</strain>
    </source>
</reference>
<gene>
    <name evidence="1" type="ORF">Q3O60_08815</name>
</gene>
<organism evidence="1 2">
    <name type="scientific">Alkalimonas collagenimarina</name>
    <dbReference type="NCBI Taxonomy" id="400390"/>
    <lineage>
        <taxon>Bacteria</taxon>
        <taxon>Pseudomonadati</taxon>
        <taxon>Pseudomonadota</taxon>
        <taxon>Gammaproteobacteria</taxon>
        <taxon>Alkalimonas</taxon>
    </lineage>
</organism>
<dbReference type="InterPro" id="IPR024409">
    <property type="entry name" value="DUF3833"/>
</dbReference>
<protein>
    <submittedName>
        <fullName evidence="1">DUF3833 family protein</fullName>
    </submittedName>
</protein>
<dbReference type="RefSeq" id="WP_305893552.1">
    <property type="nucleotide sequence ID" value="NZ_JAUZVZ010000010.1"/>
</dbReference>
<evidence type="ECO:0000313" key="2">
    <source>
        <dbReference type="Proteomes" id="UP001231616"/>
    </source>
</evidence>
<dbReference type="EMBL" id="JAUZVZ010000010">
    <property type="protein sequence ID" value="MDP4536288.1"/>
    <property type="molecule type" value="Genomic_DNA"/>
</dbReference>